<dbReference type="InterPro" id="IPR004722">
    <property type="entry name" value="DHOase"/>
</dbReference>
<feature type="binding site" evidence="4">
    <location>
        <position position="178"/>
    </location>
    <ligand>
        <name>Zn(2+)</name>
        <dbReference type="ChEBI" id="CHEBI:29105"/>
        <label>2</label>
    </ligand>
</feature>
<dbReference type="EC" id="3.5.2.3" evidence="4"/>
<dbReference type="GO" id="GO:0004038">
    <property type="term" value="F:allantoinase activity"/>
    <property type="evidence" value="ECO:0007669"/>
    <property type="project" value="TreeGrafter"/>
</dbReference>
<feature type="binding site" evidence="4">
    <location>
        <begin position="68"/>
        <end position="70"/>
    </location>
    <ligand>
        <name>substrate</name>
    </ligand>
</feature>
<comment type="caution">
    <text evidence="4">Lacks conserved residue(s) required for the propagation of feature annotation.</text>
</comment>
<keyword evidence="3 4" id="KW-0665">Pyrimidine biosynthesis</keyword>
<evidence type="ECO:0000313" key="6">
    <source>
        <dbReference type="EMBL" id="EHP89615.1"/>
    </source>
</evidence>
<dbReference type="Pfam" id="PF01979">
    <property type="entry name" value="Amidohydro_1"/>
    <property type="match status" value="1"/>
</dbReference>
<feature type="domain" description="Amidohydrolase-related" evidence="5">
    <location>
        <begin position="57"/>
        <end position="424"/>
    </location>
</feature>
<comment type="cofactor">
    <cofactor evidence="4">
        <name>Zn(2+)</name>
        <dbReference type="ChEBI" id="CHEBI:29105"/>
    </cofactor>
    <text evidence="4">Binds 2 Zn(2+) ions per subunit.</text>
</comment>
<dbReference type="CDD" id="cd01318">
    <property type="entry name" value="DHOase_IIb"/>
    <property type="match status" value="1"/>
</dbReference>
<dbReference type="InterPro" id="IPR032466">
    <property type="entry name" value="Metal_Hydrolase"/>
</dbReference>
<feature type="binding site" evidence="4">
    <location>
        <position position="147"/>
    </location>
    <ligand>
        <name>Zn(2+)</name>
        <dbReference type="ChEBI" id="CHEBI:29105"/>
        <label>1</label>
    </ligand>
</feature>
<dbReference type="GO" id="GO:0008270">
    <property type="term" value="F:zinc ion binding"/>
    <property type="evidence" value="ECO:0007669"/>
    <property type="project" value="UniProtKB-UniRule"/>
</dbReference>
<dbReference type="EMBL" id="AGJL01000001">
    <property type="protein sequence ID" value="EHP89615.1"/>
    <property type="molecule type" value="Genomic_DNA"/>
</dbReference>
<name>H1KW32_9EURY</name>
<dbReference type="HAMAP" id="MF_00220_A">
    <property type="entry name" value="PyrC_classI_A"/>
    <property type="match status" value="1"/>
</dbReference>
<dbReference type="Gene3D" id="3.20.20.140">
    <property type="entry name" value="Metal-dependent hydrolases"/>
    <property type="match status" value="1"/>
</dbReference>
<dbReference type="SUPFAM" id="SSF51556">
    <property type="entry name" value="Metallo-dependent hydrolases"/>
    <property type="match status" value="1"/>
</dbReference>
<comment type="similarity">
    <text evidence="4">Belongs to the metallo-dependent hydrolases superfamily. DHOase family. Class I DHOase subfamily.</text>
</comment>
<dbReference type="InterPro" id="IPR002195">
    <property type="entry name" value="Dihydroorotase_CS"/>
</dbReference>
<feature type="binding site" evidence="4">
    <location>
        <position position="312"/>
    </location>
    <ligand>
        <name>Zn(2+)</name>
        <dbReference type="ChEBI" id="CHEBI:29105"/>
        <label>1</label>
    </ligand>
</feature>
<dbReference type="GO" id="GO:0005737">
    <property type="term" value="C:cytoplasm"/>
    <property type="evidence" value="ECO:0007669"/>
    <property type="project" value="TreeGrafter"/>
</dbReference>
<dbReference type="InterPro" id="IPR006680">
    <property type="entry name" value="Amidohydro-rel"/>
</dbReference>
<protein>
    <recommendedName>
        <fullName evidence="4">Dihydroorotase</fullName>
        <shortName evidence="4">DHOase</shortName>
        <ecNumber evidence="4">3.5.2.3</ecNumber>
    </recommendedName>
</protein>
<accession>H1KW32</accession>
<dbReference type="PROSITE" id="PS00482">
    <property type="entry name" value="DIHYDROOROTASE_1"/>
    <property type="match status" value="1"/>
</dbReference>
<dbReference type="GO" id="GO:0006145">
    <property type="term" value="P:purine nucleobase catabolic process"/>
    <property type="evidence" value="ECO:0007669"/>
    <property type="project" value="TreeGrafter"/>
</dbReference>
<evidence type="ECO:0000256" key="3">
    <source>
        <dbReference type="ARBA" id="ARBA00022975"/>
    </source>
</evidence>
<dbReference type="AlphaFoldDB" id="H1KW32"/>
<dbReference type="Proteomes" id="UP000003706">
    <property type="component" value="Unassembled WGS sequence"/>
</dbReference>
<dbReference type="PANTHER" id="PTHR43668">
    <property type="entry name" value="ALLANTOINASE"/>
    <property type="match status" value="1"/>
</dbReference>
<dbReference type="SUPFAM" id="SSF51338">
    <property type="entry name" value="Composite domain of metallo-dependent hydrolases"/>
    <property type="match status" value="1"/>
</dbReference>
<feature type="binding site" evidence="4">
    <location>
        <position position="237"/>
    </location>
    <ligand>
        <name>Zn(2+)</name>
        <dbReference type="ChEBI" id="CHEBI:29105"/>
        <label>2</label>
    </ligand>
</feature>
<keyword evidence="7" id="KW-1185">Reference proteome</keyword>
<organism evidence="6 7">
    <name type="scientific">Methanotorris formicicus Mc-S-70</name>
    <dbReference type="NCBI Taxonomy" id="647171"/>
    <lineage>
        <taxon>Archaea</taxon>
        <taxon>Methanobacteriati</taxon>
        <taxon>Methanobacteriota</taxon>
        <taxon>Methanomada group</taxon>
        <taxon>Methanococci</taxon>
        <taxon>Methanococcales</taxon>
        <taxon>Methanocaldococcaceae</taxon>
        <taxon>Methanotorris</taxon>
    </lineage>
</organism>
<feature type="binding site" evidence="4">
    <location>
        <position position="66"/>
    </location>
    <ligand>
        <name>Zn(2+)</name>
        <dbReference type="ChEBI" id="CHEBI:29105"/>
        <label>1</label>
    </ligand>
</feature>
<dbReference type="InterPro" id="IPR011059">
    <property type="entry name" value="Metal-dep_hydrolase_composite"/>
</dbReference>
<keyword evidence="4" id="KW-0862">Zinc</keyword>
<dbReference type="GO" id="GO:0044205">
    <property type="term" value="P:'de novo' UMP biosynthetic process"/>
    <property type="evidence" value="ECO:0007669"/>
    <property type="project" value="UniProtKB-UniRule"/>
</dbReference>
<feature type="binding site" evidence="4">
    <location>
        <position position="147"/>
    </location>
    <ligand>
        <name>Zn(2+)</name>
        <dbReference type="ChEBI" id="CHEBI:29105"/>
        <label>2</label>
    </ligand>
</feature>
<feature type="binding site" evidence="4">
    <location>
        <position position="316"/>
    </location>
    <ligand>
        <name>substrate</name>
    </ligand>
</feature>
<evidence type="ECO:0000259" key="5">
    <source>
        <dbReference type="Pfam" id="PF01979"/>
    </source>
</evidence>
<dbReference type="NCBIfam" id="TIGR00857">
    <property type="entry name" value="pyrC_multi"/>
    <property type="match status" value="1"/>
</dbReference>
<dbReference type="PROSITE" id="PS00483">
    <property type="entry name" value="DIHYDROOROTASE_2"/>
    <property type="match status" value="1"/>
</dbReference>
<comment type="catalytic activity">
    <reaction evidence="4">
        <text>(S)-dihydroorotate + H2O = N-carbamoyl-L-aspartate + H(+)</text>
        <dbReference type="Rhea" id="RHEA:24296"/>
        <dbReference type="ChEBI" id="CHEBI:15377"/>
        <dbReference type="ChEBI" id="CHEBI:15378"/>
        <dbReference type="ChEBI" id="CHEBI:30864"/>
        <dbReference type="ChEBI" id="CHEBI:32814"/>
        <dbReference type="EC" id="3.5.2.3"/>
    </reaction>
</comment>
<keyword evidence="1 4" id="KW-0479">Metal-binding</keyword>
<evidence type="ECO:0000313" key="7">
    <source>
        <dbReference type="Proteomes" id="UP000003706"/>
    </source>
</evidence>
<evidence type="ECO:0000256" key="2">
    <source>
        <dbReference type="ARBA" id="ARBA00022801"/>
    </source>
</evidence>
<dbReference type="InterPro" id="IPR050138">
    <property type="entry name" value="DHOase/Allantoinase_Hydrolase"/>
</dbReference>
<comment type="pathway">
    <text evidence="4">Pyrimidine metabolism; UMP biosynthesis via de novo pathway; (S)-dihydroorotate from bicarbonate: step 3/3.</text>
</comment>
<reference evidence="6 7" key="1">
    <citation type="submission" date="2011-09" db="EMBL/GenBank/DDBJ databases">
        <title>The draft genome of Methanotorris formicicus Mc-S-70.</title>
        <authorList>
            <consortium name="US DOE Joint Genome Institute (JGI-PGF)"/>
            <person name="Lucas S."/>
            <person name="Han J."/>
            <person name="Lapidus A."/>
            <person name="Cheng J.-F."/>
            <person name="Goodwin L."/>
            <person name="Pitluck S."/>
            <person name="Peters L."/>
            <person name="Land M.L."/>
            <person name="Hauser L."/>
            <person name="Sieprawska-Lupa M."/>
            <person name="Takai K."/>
            <person name="Miyazaki J."/>
            <person name="Whitman W."/>
            <person name="Woyke T.J."/>
        </authorList>
    </citation>
    <scope>NUCLEOTIDE SEQUENCE [LARGE SCALE GENOMIC DNA]</scope>
    <source>
        <strain evidence="6 7">Mc-S-70</strain>
    </source>
</reference>
<sequence length="433" mass="49204">MVYSIKKSGKMLLKNCRIIKNNKIIEEDILINENGIIEKIGKSIQYNGETIDLKNKIVIGGVIDAHVHFRYGEEEKEDFLSGSLAGINGGVCFAIDMPNNKPPITTKELFHKKYKEGKEKSKINIEFNFGVTKSNYLETVEEAKAYKIFMVKSVGDLFISDYSKLKDILSQNKLFCIHAEHKDIINENLKRDSLNSWIDHCKIRDKKSEVEAIREVIKNLKIIDKIGKYKPHIHFCHISTKEGLYLIKKAREELKNIKITAEVTPHHLYLNMNMAEELKGLGKFNPPLRTKEDNIALIKGIVNKDVDIIATDHAPHTFEEKSKDPKNCPSGIPGIETFVPLVFNLVNKKLISLFDAVKMISENPGKIFNIDNEIKEGNFANLTIVDLKKEGKINAELFKSKAKFTPFEGWKVKGLPIYTVVNGTLFDAYGKII</sequence>
<dbReference type="STRING" id="647171.MetfoDRAFT_0005"/>
<dbReference type="PANTHER" id="PTHR43668:SF2">
    <property type="entry name" value="ALLANTOINASE"/>
    <property type="match status" value="1"/>
</dbReference>
<dbReference type="GO" id="GO:0004151">
    <property type="term" value="F:dihydroorotase activity"/>
    <property type="evidence" value="ECO:0007669"/>
    <property type="project" value="UniProtKB-UniRule"/>
</dbReference>
<proteinExistence type="inferred from homology"/>
<evidence type="ECO:0000256" key="1">
    <source>
        <dbReference type="ARBA" id="ARBA00022723"/>
    </source>
</evidence>
<gene>
    <name evidence="4" type="primary">pyrC</name>
    <name evidence="6" type="ORF">MetfoDRAFT_0005</name>
</gene>
<dbReference type="PATRIC" id="fig|647171.4.peg.4"/>
<feature type="active site" evidence="4">
    <location>
        <position position="312"/>
    </location>
</feature>
<keyword evidence="2 4" id="KW-0378">Hydrolase</keyword>
<feature type="modified residue" description="N6-carboxylysine" evidence="4">
    <location>
        <position position="147"/>
    </location>
</feature>
<feature type="binding site" evidence="4">
    <location>
        <position position="99"/>
    </location>
    <ligand>
        <name>substrate</name>
    </ligand>
</feature>
<feature type="binding site" evidence="4">
    <location>
        <position position="68"/>
    </location>
    <ligand>
        <name>Zn(2+)</name>
        <dbReference type="ChEBI" id="CHEBI:29105"/>
        <label>1</label>
    </ligand>
</feature>
<comment type="function">
    <text evidence="4">Catalyzes the reversible cyclization of carbamoyl aspartate to dihydroorotate.</text>
</comment>
<comment type="caution">
    <text evidence="6">The sequence shown here is derived from an EMBL/GenBank/DDBJ whole genome shotgun (WGS) entry which is preliminary data.</text>
</comment>
<evidence type="ECO:0000256" key="4">
    <source>
        <dbReference type="HAMAP-Rule" id="MF_00220"/>
    </source>
</evidence>
<dbReference type="UniPathway" id="UPA00070">
    <property type="reaction ID" value="UER00117"/>
</dbReference>